<evidence type="ECO:0000313" key="2">
    <source>
        <dbReference type="EMBL" id="TNN62514.1"/>
    </source>
</evidence>
<feature type="region of interest" description="Disordered" evidence="1">
    <location>
        <begin position="148"/>
        <end position="285"/>
    </location>
</feature>
<proteinExistence type="predicted"/>
<dbReference type="AlphaFoldDB" id="A0A4Z2HC92"/>
<feature type="compositionally biased region" description="Low complexity" evidence="1">
    <location>
        <begin position="192"/>
        <end position="220"/>
    </location>
</feature>
<evidence type="ECO:0000313" key="3">
    <source>
        <dbReference type="Proteomes" id="UP000314294"/>
    </source>
</evidence>
<dbReference type="Proteomes" id="UP000314294">
    <property type="component" value="Unassembled WGS sequence"/>
</dbReference>
<evidence type="ECO:0000256" key="1">
    <source>
        <dbReference type="SAM" id="MobiDB-lite"/>
    </source>
</evidence>
<feature type="compositionally biased region" description="Gly residues" evidence="1">
    <location>
        <begin position="165"/>
        <end position="180"/>
    </location>
</feature>
<keyword evidence="3" id="KW-1185">Reference proteome</keyword>
<feature type="compositionally biased region" description="Polar residues" evidence="1">
    <location>
        <begin position="266"/>
        <end position="277"/>
    </location>
</feature>
<protein>
    <submittedName>
        <fullName evidence="2">Uncharacterized protein</fullName>
    </submittedName>
</protein>
<reference evidence="2 3" key="1">
    <citation type="submission" date="2019-03" db="EMBL/GenBank/DDBJ databases">
        <title>First draft genome of Liparis tanakae, snailfish: a comprehensive survey of snailfish specific genes.</title>
        <authorList>
            <person name="Kim W."/>
            <person name="Song I."/>
            <person name="Jeong J.-H."/>
            <person name="Kim D."/>
            <person name="Kim S."/>
            <person name="Ryu S."/>
            <person name="Song J.Y."/>
            <person name="Lee S.K."/>
        </authorList>
    </citation>
    <scope>NUCLEOTIDE SEQUENCE [LARGE SCALE GENOMIC DNA]</scope>
    <source>
        <tissue evidence="2">Muscle</tissue>
    </source>
</reference>
<name>A0A4Z2HC92_9TELE</name>
<organism evidence="2 3">
    <name type="scientific">Liparis tanakae</name>
    <name type="common">Tanaka's snailfish</name>
    <dbReference type="NCBI Taxonomy" id="230148"/>
    <lineage>
        <taxon>Eukaryota</taxon>
        <taxon>Metazoa</taxon>
        <taxon>Chordata</taxon>
        <taxon>Craniata</taxon>
        <taxon>Vertebrata</taxon>
        <taxon>Euteleostomi</taxon>
        <taxon>Actinopterygii</taxon>
        <taxon>Neopterygii</taxon>
        <taxon>Teleostei</taxon>
        <taxon>Neoteleostei</taxon>
        <taxon>Acanthomorphata</taxon>
        <taxon>Eupercaria</taxon>
        <taxon>Perciformes</taxon>
        <taxon>Cottioidei</taxon>
        <taxon>Cottales</taxon>
        <taxon>Liparidae</taxon>
        <taxon>Liparis</taxon>
    </lineage>
</organism>
<accession>A0A4Z2HC92</accession>
<dbReference type="EMBL" id="SRLO01000292">
    <property type="protein sequence ID" value="TNN62514.1"/>
    <property type="molecule type" value="Genomic_DNA"/>
</dbReference>
<feature type="compositionally biased region" description="Basic and acidic residues" evidence="1">
    <location>
        <begin position="148"/>
        <end position="162"/>
    </location>
</feature>
<comment type="caution">
    <text evidence="2">The sequence shown here is derived from an EMBL/GenBank/DDBJ whole genome shotgun (WGS) entry which is preliminary data.</text>
</comment>
<sequence>MENNPVDSNVLVCLLQYLSLKKSISPRRVVTASKTMEESQASGVVGGSDPSPVGQALFLPLLVSSKRGETSKVAIGNATAGLLHRRNGVSIQGPSDLETKESLHLTQLQAWAVERALGDRDWAWEAGALGDRDVGALWDRDREKRALGDRDQKEGALGDRDVGAQGEGELGLTGAGGRGAGTDRDGDGTGVTGAADGPQGSAAVSGIVGSAAGSWVSGVRGSDDSWGSGVGNSDSSWGSEVRGSDDSWGSGIRSARGSWISEVRSSDGSQEAVTTPSCLRGAAEA</sequence>
<gene>
    <name evidence="2" type="ORF">EYF80_027317</name>
</gene>